<dbReference type="EMBL" id="JARTCD010000014">
    <property type="protein sequence ID" value="KAJ8660168.1"/>
    <property type="molecule type" value="Genomic_DNA"/>
</dbReference>
<dbReference type="InterPro" id="IPR002524">
    <property type="entry name" value="Cation_efflux"/>
</dbReference>
<feature type="transmembrane region" description="Helical" evidence="7">
    <location>
        <begin position="212"/>
        <end position="230"/>
    </location>
</feature>
<feature type="compositionally biased region" description="Basic and acidic residues" evidence="6">
    <location>
        <begin position="112"/>
        <end position="121"/>
    </location>
</feature>
<comment type="subcellular location">
    <subcellularLocation>
        <location evidence="1">Membrane</location>
        <topology evidence="1">Multi-pass membrane protein</topology>
    </subcellularLocation>
</comment>
<reference evidence="10 11" key="1">
    <citation type="submission" date="2023-03" db="EMBL/GenBank/DDBJ databases">
        <title>Genome sequence of Lichtheimia ornata CBS 291.66.</title>
        <authorList>
            <person name="Mohabir J.T."/>
            <person name="Shea T.P."/>
            <person name="Kurbessoian T."/>
            <person name="Berby B."/>
            <person name="Fontaine J."/>
            <person name="Livny J."/>
            <person name="Gnirke A."/>
            <person name="Stajich J.E."/>
            <person name="Cuomo C.A."/>
        </authorList>
    </citation>
    <scope>NUCLEOTIDE SEQUENCE [LARGE SCALE GENOMIC DNA]</scope>
    <source>
        <strain evidence="10">CBS 291.66</strain>
    </source>
</reference>
<proteinExistence type="predicted"/>
<evidence type="ECO:0000256" key="4">
    <source>
        <dbReference type="ARBA" id="ARBA00022989"/>
    </source>
</evidence>
<name>A0AAD7V6E1_9FUNG</name>
<dbReference type="GO" id="GO:0030003">
    <property type="term" value="P:intracellular monoatomic cation homeostasis"/>
    <property type="evidence" value="ECO:0007669"/>
    <property type="project" value="UniProtKB-ARBA"/>
</dbReference>
<keyword evidence="11" id="KW-1185">Reference proteome</keyword>
<dbReference type="InterPro" id="IPR050291">
    <property type="entry name" value="CDF_Transporter"/>
</dbReference>
<evidence type="ECO:0000256" key="1">
    <source>
        <dbReference type="ARBA" id="ARBA00004141"/>
    </source>
</evidence>
<keyword evidence="5 7" id="KW-0472">Membrane</keyword>
<dbReference type="AlphaFoldDB" id="A0AAD7V6E1"/>
<dbReference type="SUPFAM" id="SSF161111">
    <property type="entry name" value="Cation efflux protein transmembrane domain-like"/>
    <property type="match status" value="1"/>
</dbReference>
<feature type="transmembrane region" description="Helical" evidence="7">
    <location>
        <begin position="138"/>
        <end position="164"/>
    </location>
</feature>
<dbReference type="GO" id="GO:0098771">
    <property type="term" value="P:inorganic ion homeostasis"/>
    <property type="evidence" value="ECO:0007669"/>
    <property type="project" value="UniProtKB-ARBA"/>
</dbReference>
<evidence type="ECO:0000256" key="7">
    <source>
        <dbReference type="SAM" id="Phobius"/>
    </source>
</evidence>
<feature type="transmembrane region" description="Helical" evidence="7">
    <location>
        <begin position="250"/>
        <end position="268"/>
    </location>
</feature>
<accession>A0AAD7V6E1</accession>
<dbReference type="PANTHER" id="PTHR43840">
    <property type="entry name" value="MITOCHONDRIAL METAL TRANSPORTER 1-RELATED"/>
    <property type="match status" value="1"/>
</dbReference>
<protein>
    <recommendedName>
        <fullName evidence="12">Cation efflux protein cytoplasmic domain-containing protein</fullName>
    </recommendedName>
</protein>
<feature type="domain" description="Cation efflux protein cytoplasmic" evidence="9">
    <location>
        <begin position="354"/>
        <end position="417"/>
    </location>
</feature>
<evidence type="ECO:0000313" key="11">
    <source>
        <dbReference type="Proteomes" id="UP001234581"/>
    </source>
</evidence>
<dbReference type="Gene3D" id="1.20.1510.10">
    <property type="entry name" value="Cation efflux protein transmembrane domain"/>
    <property type="match status" value="1"/>
</dbReference>
<organism evidence="10 11">
    <name type="scientific">Lichtheimia ornata</name>
    <dbReference type="NCBI Taxonomy" id="688661"/>
    <lineage>
        <taxon>Eukaryota</taxon>
        <taxon>Fungi</taxon>
        <taxon>Fungi incertae sedis</taxon>
        <taxon>Mucoromycota</taxon>
        <taxon>Mucoromycotina</taxon>
        <taxon>Mucoromycetes</taxon>
        <taxon>Mucorales</taxon>
        <taxon>Lichtheimiaceae</taxon>
        <taxon>Lichtheimia</taxon>
    </lineage>
</organism>
<dbReference type="InterPro" id="IPR036837">
    <property type="entry name" value="Cation_efflux_CTD_sf"/>
</dbReference>
<dbReference type="GO" id="GO:0008324">
    <property type="term" value="F:monoatomic cation transmembrane transporter activity"/>
    <property type="evidence" value="ECO:0007669"/>
    <property type="project" value="InterPro"/>
</dbReference>
<feature type="domain" description="Cation efflux protein transmembrane" evidence="8">
    <location>
        <begin position="146"/>
        <end position="335"/>
    </location>
</feature>
<dbReference type="Pfam" id="PF16916">
    <property type="entry name" value="ZT_dimer"/>
    <property type="match status" value="1"/>
</dbReference>
<feature type="compositionally biased region" description="Basic and acidic residues" evidence="6">
    <location>
        <begin position="1"/>
        <end position="13"/>
    </location>
</feature>
<feature type="region of interest" description="Disordered" evidence="6">
    <location>
        <begin position="1"/>
        <end position="26"/>
    </location>
</feature>
<dbReference type="GO" id="GO:0016020">
    <property type="term" value="C:membrane"/>
    <property type="evidence" value="ECO:0007669"/>
    <property type="project" value="UniProtKB-SubCell"/>
</dbReference>
<dbReference type="GeneID" id="83211440"/>
<dbReference type="InterPro" id="IPR058533">
    <property type="entry name" value="Cation_efflux_TM"/>
</dbReference>
<comment type="caution">
    <text evidence="10">The sequence shown here is derived from an EMBL/GenBank/DDBJ whole genome shotgun (WGS) entry which is preliminary data.</text>
</comment>
<feature type="transmembrane region" description="Helical" evidence="7">
    <location>
        <begin position="312"/>
        <end position="330"/>
    </location>
</feature>
<dbReference type="InterPro" id="IPR027469">
    <property type="entry name" value="Cation_efflux_TMD_sf"/>
</dbReference>
<dbReference type="FunFam" id="1.20.1510.10:FF:000005">
    <property type="entry name" value="Putative Cation diffusion facilitator 1"/>
    <property type="match status" value="1"/>
</dbReference>
<dbReference type="NCBIfam" id="TIGR01297">
    <property type="entry name" value="CDF"/>
    <property type="match status" value="1"/>
</dbReference>
<evidence type="ECO:0008006" key="12">
    <source>
        <dbReference type="Google" id="ProtNLM"/>
    </source>
</evidence>
<evidence type="ECO:0000256" key="6">
    <source>
        <dbReference type="SAM" id="MobiDB-lite"/>
    </source>
</evidence>
<dbReference type="Proteomes" id="UP001234581">
    <property type="component" value="Unassembled WGS sequence"/>
</dbReference>
<evidence type="ECO:0000259" key="8">
    <source>
        <dbReference type="Pfam" id="PF01545"/>
    </source>
</evidence>
<sequence length="437" mass="49201">MVSPRVEDDERSLRKTRSLHSLASAAMPPPVHFKSLKVSEEQLRCIKKKSVRKFYEHQNDMINRFMEVDRVVSELKQGIHGHNDYANALSPVPPPPIMIDEEHALPTGGMDETTRLLDDGRGASQQQQQQEKGTSRPWLIHLAINVSFIANVALFIAKFLLALYSGSMAILASAFESFLDLLSNGIIFITVRMMRNQDWYRYPVGKARMEPLGIIIFSVVITTSFSQVLITSVERLTAGEIETIDLDPLSVAILVSNILVKGVLWLWCRSIKGSSSVQALAQDHENDVVFNIASTVFPVAAVWAKQPWLDPVGAILLSLYIIYEWMVLLVDNIRRMTGHAASVDDLKQLTYMAYRFSSKVQAVDTVRAYYVGDRLLVEVDIVLPPDYPLREAHDIGEALQDALELMDNVERAFVHLDYNQVHAIEHRKKPPLSIGNV</sequence>
<feature type="transmembrane region" description="Helical" evidence="7">
    <location>
        <begin position="288"/>
        <end position="306"/>
    </location>
</feature>
<dbReference type="Pfam" id="PF01545">
    <property type="entry name" value="Cation_efflux"/>
    <property type="match status" value="1"/>
</dbReference>
<dbReference type="InterPro" id="IPR027470">
    <property type="entry name" value="Cation_efflux_CTD"/>
</dbReference>
<feature type="transmembrane region" description="Helical" evidence="7">
    <location>
        <begin position="170"/>
        <end position="191"/>
    </location>
</feature>
<evidence type="ECO:0000256" key="5">
    <source>
        <dbReference type="ARBA" id="ARBA00023136"/>
    </source>
</evidence>
<keyword evidence="3 7" id="KW-0812">Transmembrane</keyword>
<dbReference type="RefSeq" id="XP_058345081.1">
    <property type="nucleotide sequence ID" value="XM_058484093.1"/>
</dbReference>
<evidence type="ECO:0000313" key="10">
    <source>
        <dbReference type="EMBL" id="KAJ8660168.1"/>
    </source>
</evidence>
<evidence type="ECO:0000256" key="2">
    <source>
        <dbReference type="ARBA" id="ARBA00022448"/>
    </source>
</evidence>
<gene>
    <name evidence="10" type="ORF">O0I10_004027</name>
</gene>
<feature type="region of interest" description="Disordered" evidence="6">
    <location>
        <begin position="109"/>
        <end position="132"/>
    </location>
</feature>
<dbReference type="SUPFAM" id="SSF160240">
    <property type="entry name" value="Cation efflux protein cytoplasmic domain-like"/>
    <property type="match status" value="1"/>
</dbReference>
<dbReference type="PANTHER" id="PTHR43840:SF4">
    <property type="entry name" value="CDF DIVALENT METAL CATION TRANSPORTER (EUROFUNG)"/>
    <property type="match status" value="1"/>
</dbReference>
<keyword evidence="4 7" id="KW-1133">Transmembrane helix</keyword>
<evidence type="ECO:0000256" key="3">
    <source>
        <dbReference type="ARBA" id="ARBA00022692"/>
    </source>
</evidence>
<keyword evidence="2" id="KW-0813">Transport</keyword>
<dbReference type="Gene3D" id="3.30.70.1350">
    <property type="entry name" value="Cation efflux protein, cytoplasmic domain"/>
    <property type="match status" value="1"/>
</dbReference>
<evidence type="ECO:0000259" key="9">
    <source>
        <dbReference type="Pfam" id="PF16916"/>
    </source>
</evidence>